<sequence>MILTSIKKPLYIGLINILLVFCICCTDKHAEQQAHSTANKAIEFVIDSITISTDSTFLSFYDTYSVINVAGKPTFYGYNHKRHSIDILSLEGNDQRNRIVLQKEGPDGIDDLYSIHVQSPDSIFISTQTSFYLVSSEGRLLNKWNVEADNIAFFSKNALHITAETPISYDSHNKIIYAKIVPYDRNISGQKTYRMPILGKYNLNNKTFTALPVYFPKAYQEEYKGFLDKVKMSNSYHKGRLKRIYFTFGAMSSLAYYDVEKEKYLLTDAPSIITDNEAPSLAWSDANNIDKKMRHFINNVFFGNTVYEAGIGIGFRLHLDKLPSNVTDLRNAALKRKLILTAFDSSHHILKEVDFPIRNVAREFAFVANGRLYLPMWSINPKDEDENKLKFLILNVKYEESN</sequence>
<evidence type="ECO:0000313" key="2">
    <source>
        <dbReference type="Proteomes" id="UP000199513"/>
    </source>
</evidence>
<dbReference type="STRING" id="1003.SAMN04488541_101596"/>
<dbReference type="Pfam" id="PF13970">
    <property type="entry name" value="DUF4221"/>
    <property type="match status" value="1"/>
</dbReference>
<proteinExistence type="predicted"/>
<reference evidence="1 2" key="1">
    <citation type="submission" date="2016-10" db="EMBL/GenBank/DDBJ databases">
        <authorList>
            <person name="de Groot N.N."/>
        </authorList>
    </citation>
    <scope>NUCLEOTIDE SEQUENCE [LARGE SCALE GENOMIC DNA]</scope>
    <source>
        <strain>GEY</strain>
        <strain evidence="2">DSM 9560</strain>
    </source>
</reference>
<gene>
    <name evidence="1" type="ORF">SAMN04488541_101596</name>
</gene>
<evidence type="ECO:0008006" key="3">
    <source>
        <dbReference type="Google" id="ProtNLM"/>
    </source>
</evidence>
<dbReference type="AlphaFoldDB" id="A0A1I2FXF5"/>
<keyword evidence="2" id="KW-1185">Reference proteome</keyword>
<dbReference type="RefSeq" id="WP_091544708.1">
    <property type="nucleotide sequence ID" value="NZ_FONY01000015.1"/>
</dbReference>
<accession>A0A1I2FXF5</accession>
<dbReference type="InterPro" id="IPR025316">
    <property type="entry name" value="DUF4221"/>
</dbReference>
<protein>
    <recommendedName>
        <fullName evidence="3">DUF4221 domain-containing protein</fullName>
    </recommendedName>
</protein>
<dbReference type="Proteomes" id="UP000199513">
    <property type="component" value="Unassembled WGS sequence"/>
</dbReference>
<organism evidence="1 2">
    <name type="scientific">Thermoflexibacter ruber</name>
    <dbReference type="NCBI Taxonomy" id="1003"/>
    <lineage>
        <taxon>Bacteria</taxon>
        <taxon>Pseudomonadati</taxon>
        <taxon>Bacteroidota</taxon>
        <taxon>Cytophagia</taxon>
        <taxon>Cytophagales</taxon>
        <taxon>Thermoflexibacteraceae</taxon>
        <taxon>Thermoflexibacter</taxon>
    </lineage>
</organism>
<dbReference type="EMBL" id="FONY01000015">
    <property type="protein sequence ID" value="SFF09380.1"/>
    <property type="molecule type" value="Genomic_DNA"/>
</dbReference>
<evidence type="ECO:0000313" key="1">
    <source>
        <dbReference type="EMBL" id="SFF09380.1"/>
    </source>
</evidence>
<dbReference type="OrthoDB" id="1466769at2"/>
<name>A0A1I2FXF5_9BACT</name>